<feature type="non-terminal residue" evidence="1">
    <location>
        <position position="1"/>
    </location>
</feature>
<reference evidence="1" key="1">
    <citation type="journal article" date="2019" name="Sci. Rep.">
        <title>Draft genome of Tanacetum cinerariifolium, the natural source of mosquito coil.</title>
        <authorList>
            <person name="Yamashiro T."/>
            <person name="Shiraishi A."/>
            <person name="Satake H."/>
            <person name="Nakayama K."/>
        </authorList>
    </citation>
    <scope>NUCLEOTIDE SEQUENCE</scope>
</reference>
<organism evidence="1">
    <name type="scientific">Tanacetum cinerariifolium</name>
    <name type="common">Dalmatian daisy</name>
    <name type="synonym">Chrysanthemum cinerariifolium</name>
    <dbReference type="NCBI Taxonomy" id="118510"/>
    <lineage>
        <taxon>Eukaryota</taxon>
        <taxon>Viridiplantae</taxon>
        <taxon>Streptophyta</taxon>
        <taxon>Embryophyta</taxon>
        <taxon>Tracheophyta</taxon>
        <taxon>Spermatophyta</taxon>
        <taxon>Magnoliopsida</taxon>
        <taxon>eudicotyledons</taxon>
        <taxon>Gunneridae</taxon>
        <taxon>Pentapetalae</taxon>
        <taxon>asterids</taxon>
        <taxon>campanulids</taxon>
        <taxon>Asterales</taxon>
        <taxon>Asteraceae</taxon>
        <taxon>Asteroideae</taxon>
        <taxon>Anthemideae</taxon>
        <taxon>Anthemidinae</taxon>
        <taxon>Tanacetum</taxon>
    </lineage>
</organism>
<dbReference type="AlphaFoldDB" id="A0A699UW65"/>
<accession>A0A699UW65</accession>
<evidence type="ECO:0000313" key="1">
    <source>
        <dbReference type="EMBL" id="GFD25801.1"/>
    </source>
</evidence>
<dbReference type="EMBL" id="BKCJ011363438">
    <property type="protein sequence ID" value="GFD25801.1"/>
    <property type="molecule type" value="Genomic_DNA"/>
</dbReference>
<comment type="caution">
    <text evidence="1">The sequence shown here is derived from an EMBL/GenBank/DDBJ whole genome shotgun (WGS) entry which is preliminary data.</text>
</comment>
<proteinExistence type="predicted"/>
<sequence>TRLGGSSASYQFFTDLLKHLDRENLNQLWTLVKETLSSRPPTSDKEIELWVELSRLYEPDEDDQLWTHTQNLMHAPVEWKLYDSCGVHHVATKDNEIFMLVEKDYPLRKGLALVMISYKLQVENYSQMAEDLIQKIYNIANSLR</sequence>
<protein>
    <submittedName>
        <fullName evidence="1">Uncharacterized protein</fullName>
    </submittedName>
</protein>
<gene>
    <name evidence="1" type="ORF">Tci_897770</name>
</gene>
<name>A0A699UW65_TANCI</name>